<proteinExistence type="predicted"/>
<name>A0ABQ3KLN0_9PSEU</name>
<reference evidence="2" key="1">
    <citation type="journal article" date="2019" name="Int. J. Syst. Evol. Microbiol.">
        <title>The Global Catalogue of Microorganisms (GCM) 10K type strain sequencing project: providing services to taxonomists for standard genome sequencing and annotation.</title>
        <authorList>
            <consortium name="The Broad Institute Genomics Platform"/>
            <consortium name="The Broad Institute Genome Sequencing Center for Infectious Disease"/>
            <person name="Wu L."/>
            <person name="Ma J."/>
        </authorList>
    </citation>
    <scope>NUCLEOTIDE SEQUENCE [LARGE SCALE GENOMIC DNA]</scope>
    <source>
        <strain evidence="2">CGMCC 4.7680</strain>
    </source>
</reference>
<evidence type="ECO:0000313" key="2">
    <source>
        <dbReference type="Proteomes" id="UP000649955"/>
    </source>
</evidence>
<organism evidence="1 2">
    <name type="scientific">Amycolatopsis bullii</name>
    <dbReference type="NCBI Taxonomy" id="941987"/>
    <lineage>
        <taxon>Bacteria</taxon>
        <taxon>Bacillati</taxon>
        <taxon>Actinomycetota</taxon>
        <taxon>Actinomycetes</taxon>
        <taxon>Pseudonocardiales</taxon>
        <taxon>Pseudonocardiaceae</taxon>
        <taxon>Amycolatopsis</taxon>
    </lineage>
</organism>
<dbReference type="RefSeq" id="WP_191314409.1">
    <property type="nucleotide sequence ID" value="NZ_BNAW01000030.1"/>
</dbReference>
<sequence>MTTHEIAEHLRAALSAERDTDLVVVIAEENPRGGLPLRAAIAALEADLRPAGHTILGRY</sequence>
<dbReference type="EMBL" id="BNAW01000030">
    <property type="protein sequence ID" value="GHG29984.1"/>
    <property type="molecule type" value="Genomic_DNA"/>
</dbReference>
<gene>
    <name evidence="1" type="ORF">GCM10017567_57260</name>
</gene>
<accession>A0ABQ3KLN0</accession>
<comment type="caution">
    <text evidence="1">The sequence shown here is derived from an EMBL/GenBank/DDBJ whole genome shotgun (WGS) entry which is preliminary data.</text>
</comment>
<dbReference type="Proteomes" id="UP000649955">
    <property type="component" value="Unassembled WGS sequence"/>
</dbReference>
<evidence type="ECO:0000313" key="1">
    <source>
        <dbReference type="EMBL" id="GHG29984.1"/>
    </source>
</evidence>
<keyword evidence="2" id="KW-1185">Reference proteome</keyword>
<protein>
    <submittedName>
        <fullName evidence="1">Uncharacterized protein</fullName>
    </submittedName>
</protein>